<proteinExistence type="predicted"/>
<evidence type="ECO:0000313" key="1">
    <source>
        <dbReference type="EMBL" id="KAK4810493.1"/>
    </source>
</evidence>
<sequence length="134" mass="15025">MVGLAVVALAYQSVPQHNIQLAENRGQWIIHKAHSLTGFKAMSSHFLGTNLLMTQNWEEWLICQRVVLPSRGTSTDWRTELVDTRLNMSQQCTLAAKKANGILGCIRRSVASRSREVILPLYSALVRPHLESCV</sequence>
<dbReference type="Proteomes" id="UP001333110">
    <property type="component" value="Unassembled WGS sequence"/>
</dbReference>
<gene>
    <name evidence="1" type="ORF">QYF61_004273</name>
</gene>
<accession>A0AAN7MJ27</accession>
<evidence type="ECO:0000313" key="2">
    <source>
        <dbReference type="Proteomes" id="UP001333110"/>
    </source>
</evidence>
<reference evidence="1 2" key="1">
    <citation type="journal article" date="2023" name="J. Hered.">
        <title>Chromosome-level genome of the wood stork (Mycteria americana) provides insight into avian chromosome evolution.</title>
        <authorList>
            <person name="Flamio R. Jr."/>
            <person name="Ramstad K.M."/>
        </authorList>
    </citation>
    <scope>NUCLEOTIDE SEQUENCE [LARGE SCALE GENOMIC DNA]</scope>
    <source>
        <strain evidence="1">JAX WOST 10</strain>
    </source>
</reference>
<dbReference type="AlphaFoldDB" id="A0AAN7MJ27"/>
<dbReference type="PANTHER" id="PTHR33332">
    <property type="entry name" value="REVERSE TRANSCRIPTASE DOMAIN-CONTAINING PROTEIN"/>
    <property type="match status" value="1"/>
</dbReference>
<keyword evidence="2" id="KW-1185">Reference proteome</keyword>
<comment type="caution">
    <text evidence="1">The sequence shown here is derived from an EMBL/GenBank/DDBJ whole genome shotgun (WGS) entry which is preliminary data.</text>
</comment>
<dbReference type="EMBL" id="JAUNZN010000018">
    <property type="protein sequence ID" value="KAK4810493.1"/>
    <property type="molecule type" value="Genomic_DNA"/>
</dbReference>
<name>A0AAN7MJ27_MYCAM</name>
<protein>
    <submittedName>
        <fullName evidence="1">Uncharacterized protein</fullName>
    </submittedName>
</protein>
<organism evidence="1 2">
    <name type="scientific">Mycteria americana</name>
    <name type="common">Wood stork</name>
    <dbReference type="NCBI Taxonomy" id="33587"/>
    <lineage>
        <taxon>Eukaryota</taxon>
        <taxon>Metazoa</taxon>
        <taxon>Chordata</taxon>
        <taxon>Craniata</taxon>
        <taxon>Vertebrata</taxon>
        <taxon>Euteleostomi</taxon>
        <taxon>Archelosauria</taxon>
        <taxon>Archosauria</taxon>
        <taxon>Dinosauria</taxon>
        <taxon>Saurischia</taxon>
        <taxon>Theropoda</taxon>
        <taxon>Coelurosauria</taxon>
        <taxon>Aves</taxon>
        <taxon>Neognathae</taxon>
        <taxon>Neoaves</taxon>
        <taxon>Aequornithes</taxon>
        <taxon>Ciconiiformes</taxon>
        <taxon>Ciconiidae</taxon>
        <taxon>Mycteria</taxon>
    </lineage>
</organism>